<name>A0ABM8IX77_9CREN</name>
<dbReference type="PANTHER" id="PTHR43776:SF7">
    <property type="entry name" value="D,D-DIPEPTIDE TRANSPORT ATP-BINDING PROTEIN DDPF-RELATED"/>
    <property type="match status" value="1"/>
</dbReference>
<dbReference type="SUPFAM" id="SSF52540">
    <property type="entry name" value="P-loop containing nucleoside triphosphate hydrolases"/>
    <property type="match status" value="1"/>
</dbReference>
<comment type="similarity">
    <text evidence="1">Belongs to the ABC transporter superfamily.</text>
</comment>
<evidence type="ECO:0000256" key="3">
    <source>
        <dbReference type="ARBA" id="ARBA00022741"/>
    </source>
</evidence>
<dbReference type="Pfam" id="PF08352">
    <property type="entry name" value="oligo_HPY"/>
    <property type="match status" value="1"/>
</dbReference>
<keyword evidence="3" id="KW-0547">Nucleotide-binding</keyword>
<evidence type="ECO:0000259" key="5">
    <source>
        <dbReference type="PROSITE" id="PS50893"/>
    </source>
</evidence>
<gene>
    <name evidence="6" type="ORF">PABY_17250</name>
</gene>
<dbReference type="InterPro" id="IPR003593">
    <property type="entry name" value="AAA+_ATPase"/>
</dbReference>
<dbReference type="InterPro" id="IPR013563">
    <property type="entry name" value="Oligopep_ABC_C"/>
</dbReference>
<dbReference type="PROSITE" id="PS50893">
    <property type="entry name" value="ABC_TRANSPORTER_2"/>
    <property type="match status" value="1"/>
</dbReference>
<dbReference type="Gene3D" id="3.40.50.300">
    <property type="entry name" value="P-loop containing nucleotide triphosphate hydrolases"/>
    <property type="match status" value="1"/>
</dbReference>
<keyword evidence="4 6" id="KW-0067">ATP-binding</keyword>
<evidence type="ECO:0000313" key="6">
    <source>
        <dbReference type="EMBL" id="BES82158.1"/>
    </source>
</evidence>
<dbReference type="EMBL" id="AP028907">
    <property type="protein sequence ID" value="BES82158.1"/>
    <property type="molecule type" value="Genomic_DNA"/>
</dbReference>
<dbReference type="PROSITE" id="PS00211">
    <property type="entry name" value="ABC_TRANSPORTER_1"/>
    <property type="match status" value="1"/>
</dbReference>
<dbReference type="SMART" id="SM00382">
    <property type="entry name" value="AAA"/>
    <property type="match status" value="1"/>
</dbReference>
<evidence type="ECO:0000256" key="2">
    <source>
        <dbReference type="ARBA" id="ARBA00022448"/>
    </source>
</evidence>
<reference evidence="6 7" key="1">
    <citation type="submission" date="2023-09" db="EMBL/GenBank/DDBJ databases">
        <title>Pyrofollis japonicus gen. nov. sp. nov., a novel member of the family Pyrodictiaceae isolated from the Iheya North hydrothermal field.</title>
        <authorList>
            <person name="Miyazaki U."/>
            <person name="Sanari M."/>
            <person name="Tame A."/>
            <person name="Kitajima M."/>
            <person name="Okamoto A."/>
            <person name="Sawayama S."/>
            <person name="Miyazaki J."/>
            <person name="Takai K."/>
            <person name="Nakagawa S."/>
        </authorList>
    </citation>
    <scope>NUCLEOTIDE SEQUENCE [LARGE SCALE GENOMIC DNA]</scope>
    <source>
        <strain evidence="6 7">AV2</strain>
    </source>
</reference>
<dbReference type="InterPro" id="IPR027417">
    <property type="entry name" value="P-loop_NTPase"/>
</dbReference>
<dbReference type="NCBIfam" id="TIGR01727">
    <property type="entry name" value="oligo_HPY"/>
    <property type="match status" value="1"/>
</dbReference>
<evidence type="ECO:0000256" key="4">
    <source>
        <dbReference type="ARBA" id="ARBA00022840"/>
    </source>
</evidence>
<dbReference type="InterPro" id="IPR050319">
    <property type="entry name" value="ABC_transp_ATP-bind"/>
</dbReference>
<dbReference type="CDD" id="cd03257">
    <property type="entry name" value="ABC_NikE_OppD_transporters"/>
    <property type="match status" value="1"/>
</dbReference>
<dbReference type="Proteomes" id="UP001341135">
    <property type="component" value="Chromosome"/>
</dbReference>
<sequence>MPGAVPEPLLVVEGLRKYFVRGGLLGRRVVRAVDGVSFTLERGETLSLVGESGSGKSTLGRLILRLYKPTAGRIVLDGVDITWLPEKKLRPMRRRLQLIPQDPYASFNPLRSIGEQLVEPLEVHGLAEGDEAQDRVLRLLERIGLTPAEEFYQRRPYQLSGGQLQRAAIARAMLLEPDLVVADEPTSSLDVSVRAAILELLREFKERLNQAMVFITHDLATARLMADRIAVMYLGKIVELGPADQVLREPLHPYTRALLAAIPRVSRRHTTPAIELKGDIPDPSNPPPGCRLHPRCPLAQPRCSREEPQLVEAGKGHFVACFLVER</sequence>
<keyword evidence="2" id="KW-0813">Transport</keyword>
<evidence type="ECO:0000256" key="1">
    <source>
        <dbReference type="ARBA" id="ARBA00005417"/>
    </source>
</evidence>
<organism evidence="6 7">
    <name type="scientific">Pyrodictium abyssi</name>
    <dbReference type="NCBI Taxonomy" id="54256"/>
    <lineage>
        <taxon>Archaea</taxon>
        <taxon>Thermoproteota</taxon>
        <taxon>Thermoprotei</taxon>
        <taxon>Desulfurococcales</taxon>
        <taxon>Pyrodictiaceae</taxon>
        <taxon>Pyrodictium</taxon>
    </lineage>
</organism>
<dbReference type="Pfam" id="PF00005">
    <property type="entry name" value="ABC_tran"/>
    <property type="match status" value="1"/>
</dbReference>
<dbReference type="InterPro" id="IPR003439">
    <property type="entry name" value="ABC_transporter-like_ATP-bd"/>
</dbReference>
<evidence type="ECO:0000313" key="7">
    <source>
        <dbReference type="Proteomes" id="UP001341135"/>
    </source>
</evidence>
<accession>A0ABM8IX77</accession>
<dbReference type="GO" id="GO:0005524">
    <property type="term" value="F:ATP binding"/>
    <property type="evidence" value="ECO:0007669"/>
    <property type="project" value="UniProtKB-KW"/>
</dbReference>
<keyword evidence="7" id="KW-1185">Reference proteome</keyword>
<proteinExistence type="inferred from homology"/>
<protein>
    <submittedName>
        <fullName evidence="6">ABC transporter ATP-binding protein</fullName>
    </submittedName>
</protein>
<feature type="domain" description="ABC transporter" evidence="5">
    <location>
        <begin position="10"/>
        <end position="259"/>
    </location>
</feature>
<dbReference type="InterPro" id="IPR017871">
    <property type="entry name" value="ABC_transporter-like_CS"/>
</dbReference>
<dbReference type="PANTHER" id="PTHR43776">
    <property type="entry name" value="TRANSPORT ATP-BINDING PROTEIN"/>
    <property type="match status" value="1"/>
</dbReference>